<dbReference type="AlphaFoldDB" id="A0A7Y6RBC2"/>
<keyword evidence="2 3" id="KW-0732">Signal</keyword>
<accession>A0A7Y6RBC2</accession>
<sequence length="189" mass="20374">MYVNRYHQNNAKRKNVANVSSALTLLTLGWLVMAFSVSASAQESQIDRETAQTYITEGDIQLSAEEEAFSQSESNVALIRQIGDGNTNTINQNVSRQGGANLASINQDGNYNDASIIQDGSNNTGLISQLGDRHKAEIIQDGNRLESQIIQNGQNSNVSISHSGSGSYGISIEQQAFSGNARSVTVETY</sequence>
<proteinExistence type="inferred from homology"/>
<dbReference type="EMBL" id="JABWCV010000006">
    <property type="protein sequence ID" value="NVF13850.1"/>
    <property type="molecule type" value="Genomic_DNA"/>
</dbReference>
<dbReference type="Pfam" id="PF07012">
    <property type="entry name" value="Curlin_rpt"/>
    <property type="match status" value="1"/>
</dbReference>
<reference evidence="4 5" key="1">
    <citation type="submission" date="2020-06" db="EMBL/GenBank/DDBJ databases">
        <title>Halomonas sp. QX-1 draft genome sequence.</title>
        <authorList>
            <person name="Qiu X."/>
        </authorList>
    </citation>
    <scope>NUCLEOTIDE SEQUENCE [LARGE SCALE GENOMIC DNA]</scope>
    <source>
        <strain evidence="4 5">QX-1</strain>
    </source>
</reference>
<evidence type="ECO:0000256" key="1">
    <source>
        <dbReference type="ARBA" id="ARBA00009766"/>
    </source>
</evidence>
<evidence type="ECO:0000313" key="4">
    <source>
        <dbReference type="EMBL" id="NVF13850.1"/>
    </source>
</evidence>
<name>A0A7Y6RBC2_9GAMM</name>
<feature type="chain" id="PRO_5030887766" description="Minor curlin subunit" evidence="3">
    <location>
        <begin position="42"/>
        <end position="189"/>
    </location>
</feature>
<comment type="similarity">
    <text evidence="1">Belongs to the CsgA/CsgB family.</text>
</comment>
<evidence type="ECO:0000256" key="2">
    <source>
        <dbReference type="ARBA" id="ARBA00022729"/>
    </source>
</evidence>
<protein>
    <recommendedName>
        <fullName evidence="6">Minor curlin subunit</fullName>
    </recommendedName>
</protein>
<gene>
    <name evidence="4" type="ORF">HUO07_06665</name>
</gene>
<evidence type="ECO:0000313" key="5">
    <source>
        <dbReference type="Proteomes" id="UP000589984"/>
    </source>
</evidence>
<evidence type="ECO:0008006" key="6">
    <source>
        <dbReference type="Google" id="ProtNLM"/>
    </source>
</evidence>
<dbReference type="InterPro" id="IPR009742">
    <property type="entry name" value="Curlin_rpt"/>
</dbReference>
<organism evidence="4 5">
    <name type="scientific">Vreelandella maris</name>
    <dbReference type="NCBI Taxonomy" id="2729617"/>
    <lineage>
        <taxon>Bacteria</taxon>
        <taxon>Pseudomonadati</taxon>
        <taxon>Pseudomonadota</taxon>
        <taxon>Gammaproteobacteria</taxon>
        <taxon>Oceanospirillales</taxon>
        <taxon>Halomonadaceae</taxon>
        <taxon>Vreelandella</taxon>
    </lineage>
</organism>
<comment type="caution">
    <text evidence="4">The sequence shown here is derived from an EMBL/GenBank/DDBJ whole genome shotgun (WGS) entry which is preliminary data.</text>
</comment>
<evidence type="ECO:0000256" key="3">
    <source>
        <dbReference type="SAM" id="SignalP"/>
    </source>
</evidence>
<dbReference type="RefSeq" id="WP_176302921.1">
    <property type="nucleotide sequence ID" value="NZ_JABWCV010000006.1"/>
</dbReference>
<dbReference type="GO" id="GO:0007155">
    <property type="term" value="P:cell adhesion"/>
    <property type="evidence" value="ECO:0007669"/>
    <property type="project" value="InterPro"/>
</dbReference>
<dbReference type="Proteomes" id="UP000589984">
    <property type="component" value="Unassembled WGS sequence"/>
</dbReference>
<keyword evidence="5" id="KW-1185">Reference proteome</keyword>
<dbReference type="GO" id="GO:0009289">
    <property type="term" value="C:pilus"/>
    <property type="evidence" value="ECO:0007669"/>
    <property type="project" value="InterPro"/>
</dbReference>
<feature type="signal peptide" evidence="3">
    <location>
        <begin position="1"/>
        <end position="41"/>
    </location>
</feature>